<feature type="transmembrane region" description="Helical" evidence="4">
    <location>
        <begin position="210"/>
        <end position="235"/>
    </location>
</feature>
<dbReference type="EMBL" id="KN824323">
    <property type="protein sequence ID" value="KIM24493.1"/>
    <property type="molecule type" value="Genomic_DNA"/>
</dbReference>
<feature type="transmembrane region" description="Helical" evidence="4">
    <location>
        <begin position="81"/>
        <end position="101"/>
    </location>
</feature>
<evidence type="ECO:0000313" key="7">
    <source>
        <dbReference type="Proteomes" id="UP000054097"/>
    </source>
</evidence>
<dbReference type="AlphaFoldDB" id="A0A0C2WDD5"/>
<dbReference type="InterPro" id="IPR020846">
    <property type="entry name" value="MFS_dom"/>
</dbReference>
<evidence type="ECO:0000256" key="2">
    <source>
        <dbReference type="ARBA" id="ARBA00006727"/>
    </source>
</evidence>
<comment type="subcellular location">
    <subcellularLocation>
        <location evidence="1">Membrane</location>
        <topology evidence="1">Multi-pass membrane protein</topology>
    </subcellularLocation>
</comment>
<dbReference type="Pfam" id="PF07690">
    <property type="entry name" value="MFS_1"/>
    <property type="match status" value="1"/>
</dbReference>
<dbReference type="GO" id="GO:0016020">
    <property type="term" value="C:membrane"/>
    <property type="evidence" value="ECO:0007669"/>
    <property type="project" value="UniProtKB-SubCell"/>
</dbReference>
<gene>
    <name evidence="6" type="ORF">M408DRAFT_317476</name>
</gene>
<feature type="transmembrane region" description="Helical" evidence="4">
    <location>
        <begin position="121"/>
        <end position="141"/>
    </location>
</feature>
<feature type="transmembrane region" description="Helical" evidence="4">
    <location>
        <begin position="423"/>
        <end position="443"/>
    </location>
</feature>
<feature type="compositionally biased region" description="Polar residues" evidence="3">
    <location>
        <begin position="1"/>
        <end position="15"/>
    </location>
</feature>
<dbReference type="PANTHER" id="PTHR11360:SF234">
    <property type="entry name" value="MFS-TYPE TRANSPORTER DBAD-RELATED"/>
    <property type="match status" value="1"/>
</dbReference>
<dbReference type="InterPro" id="IPR011701">
    <property type="entry name" value="MFS"/>
</dbReference>
<dbReference type="Gene3D" id="1.20.1250.20">
    <property type="entry name" value="MFS general substrate transporter like domains"/>
    <property type="match status" value="2"/>
</dbReference>
<evidence type="ECO:0000256" key="1">
    <source>
        <dbReference type="ARBA" id="ARBA00004141"/>
    </source>
</evidence>
<keyword evidence="4" id="KW-0472">Membrane</keyword>
<dbReference type="PROSITE" id="PS50850">
    <property type="entry name" value="MFS"/>
    <property type="match status" value="1"/>
</dbReference>
<keyword evidence="4" id="KW-1133">Transmembrane helix</keyword>
<feature type="transmembrane region" description="Helical" evidence="4">
    <location>
        <begin position="385"/>
        <end position="402"/>
    </location>
</feature>
<reference evidence="6 7" key="1">
    <citation type="submission" date="2014-04" db="EMBL/GenBank/DDBJ databases">
        <authorList>
            <consortium name="DOE Joint Genome Institute"/>
            <person name="Kuo A."/>
            <person name="Zuccaro A."/>
            <person name="Kohler A."/>
            <person name="Nagy L.G."/>
            <person name="Floudas D."/>
            <person name="Copeland A."/>
            <person name="Barry K.W."/>
            <person name="Cichocki N."/>
            <person name="Veneault-Fourrey C."/>
            <person name="LaButti K."/>
            <person name="Lindquist E.A."/>
            <person name="Lipzen A."/>
            <person name="Lundell T."/>
            <person name="Morin E."/>
            <person name="Murat C."/>
            <person name="Sun H."/>
            <person name="Tunlid A."/>
            <person name="Henrissat B."/>
            <person name="Grigoriev I.V."/>
            <person name="Hibbett D.S."/>
            <person name="Martin F."/>
            <person name="Nordberg H.P."/>
            <person name="Cantor M.N."/>
            <person name="Hua S.X."/>
        </authorList>
    </citation>
    <scope>NUCLEOTIDE SEQUENCE [LARGE SCALE GENOMIC DNA]</scope>
    <source>
        <strain evidence="6 7">MAFF 305830</strain>
    </source>
</reference>
<feature type="transmembrane region" description="Helical" evidence="4">
    <location>
        <begin position="449"/>
        <end position="469"/>
    </location>
</feature>
<feature type="compositionally biased region" description="Basic and acidic residues" evidence="3">
    <location>
        <begin position="18"/>
        <end position="32"/>
    </location>
</feature>
<dbReference type="OrthoDB" id="6499973at2759"/>
<feature type="region of interest" description="Disordered" evidence="3">
    <location>
        <begin position="1"/>
        <end position="38"/>
    </location>
</feature>
<dbReference type="InterPro" id="IPR036259">
    <property type="entry name" value="MFS_trans_sf"/>
</dbReference>
<reference evidence="7" key="2">
    <citation type="submission" date="2015-01" db="EMBL/GenBank/DDBJ databases">
        <title>Evolutionary Origins and Diversification of the Mycorrhizal Mutualists.</title>
        <authorList>
            <consortium name="DOE Joint Genome Institute"/>
            <consortium name="Mycorrhizal Genomics Consortium"/>
            <person name="Kohler A."/>
            <person name="Kuo A."/>
            <person name="Nagy L.G."/>
            <person name="Floudas D."/>
            <person name="Copeland A."/>
            <person name="Barry K.W."/>
            <person name="Cichocki N."/>
            <person name="Veneault-Fourrey C."/>
            <person name="LaButti K."/>
            <person name="Lindquist E.A."/>
            <person name="Lipzen A."/>
            <person name="Lundell T."/>
            <person name="Morin E."/>
            <person name="Murat C."/>
            <person name="Riley R."/>
            <person name="Ohm R."/>
            <person name="Sun H."/>
            <person name="Tunlid A."/>
            <person name="Henrissat B."/>
            <person name="Grigoriev I.V."/>
            <person name="Hibbett D.S."/>
            <person name="Martin F."/>
        </authorList>
    </citation>
    <scope>NUCLEOTIDE SEQUENCE [LARGE SCALE GENOMIC DNA]</scope>
    <source>
        <strain evidence="7">MAFF 305830</strain>
    </source>
</reference>
<evidence type="ECO:0000259" key="5">
    <source>
        <dbReference type="PROSITE" id="PS50850"/>
    </source>
</evidence>
<feature type="transmembrane region" description="Helical" evidence="4">
    <location>
        <begin position="359"/>
        <end position="379"/>
    </location>
</feature>
<accession>A0A0C2WDD5</accession>
<keyword evidence="7" id="KW-1185">Reference proteome</keyword>
<comment type="similarity">
    <text evidence="2">Belongs to the major facilitator superfamily. Monocarboxylate porter (TC 2.A.1.13) family.</text>
</comment>
<sequence>MEFTSESRPNHSTSILERISKRGEANDSKTEGTFDDGTIVATPEPADSIIGKQELDLENSIPQNAEDIKSPVKIPDGGWKAWLTVFGAWCLLFPTYGTTYASDVYQDLYIRSYLPSYSPSTIGWIASTQLFVNFSMGFLVGKALDAGYFYHTVSLATLLYIISYFMLSLAQQDAFYQIFLSQGVAAGIALGCICLSAVNVVTHHFNERRGFAIGIVLSGCSCGGVVIPILLNKFIAKEGFAQATRNVAYLSTGMIVLAILLMRIRLPPPSKAKEVQSSLSPIPPLTIKDLVMDTRYMLAIAGVFFGVVGLLTPTCFLQLYAVVHSVDQDLTSYIIAILNGAAIIGRIFPSFLSDIWGPFNVILVCTYTCVALMFAMLAATNPGGIIFIAILYGFFSGAYISLSNPLFLNMVNSLGETGTRLGFAYSIIAFAALIGTPIAGALLTRDLLWARPFCFSGACLILGFGCLFASRHLTARQKGTWKV</sequence>
<feature type="transmembrane region" description="Helical" evidence="4">
    <location>
        <begin position="296"/>
        <end position="321"/>
    </location>
</feature>
<evidence type="ECO:0000256" key="4">
    <source>
        <dbReference type="SAM" id="Phobius"/>
    </source>
</evidence>
<feature type="transmembrane region" description="Helical" evidence="4">
    <location>
        <begin position="148"/>
        <end position="169"/>
    </location>
</feature>
<name>A0A0C2WDD5_SERVB</name>
<proteinExistence type="inferred from homology"/>
<evidence type="ECO:0000256" key="3">
    <source>
        <dbReference type="SAM" id="MobiDB-lite"/>
    </source>
</evidence>
<feature type="transmembrane region" description="Helical" evidence="4">
    <location>
        <begin position="333"/>
        <end position="352"/>
    </location>
</feature>
<dbReference type="SUPFAM" id="SSF103473">
    <property type="entry name" value="MFS general substrate transporter"/>
    <property type="match status" value="1"/>
</dbReference>
<dbReference type="HOGENOM" id="CLU_001265_1_1_1"/>
<dbReference type="Proteomes" id="UP000054097">
    <property type="component" value="Unassembled WGS sequence"/>
</dbReference>
<feature type="transmembrane region" description="Helical" evidence="4">
    <location>
        <begin position="247"/>
        <end position="264"/>
    </location>
</feature>
<dbReference type="STRING" id="933852.A0A0C2WDD5"/>
<dbReference type="PANTHER" id="PTHR11360">
    <property type="entry name" value="MONOCARBOXYLATE TRANSPORTER"/>
    <property type="match status" value="1"/>
</dbReference>
<organism evidence="6 7">
    <name type="scientific">Serendipita vermifera MAFF 305830</name>
    <dbReference type="NCBI Taxonomy" id="933852"/>
    <lineage>
        <taxon>Eukaryota</taxon>
        <taxon>Fungi</taxon>
        <taxon>Dikarya</taxon>
        <taxon>Basidiomycota</taxon>
        <taxon>Agaricomycotina</taxon>
        <taxon>Agaricomycetes</taxon>
        <taxon>Sebacinales</taxon>
        <taxon>Serendipitaceae</taxon>
        <taxon>Serendipita</taxon>
    </lineage>
</organism>
<feature type="transmembrane region" description="Helical" evidence="4">
    <location>
        <begin position="175"/>
        <end position="198"/>
    </location>
</feature>
<dbReference type="GO" id="GO:0022857">
    <property type="term" value="F:transmembrane transporter activity"/>
    <property type="evidence" value="ECO:0007669"/>
    <property type="project" value="InterPro"/>
</dbReference>
<feature type="domain" description="Major facilitator superfamily (MFS) profile" evidence="5">
    <location>
        <begin position="294"/>
        <end position="483"/>
    </location>
</feature>
<protein>
    <recommendedName>
        <fullName evidence="5">Major facilitator superfamily (MFS) profile domain-containing protein</fullName>
    </recommendedName>
</protein>
<evidence type="ECO:0000313" key="6">
    <source>
        <dbReference type="EMBL" id="KIM24493.1"/>
    </source>
</evidence>
<dbReference type="InterPro" id="IPR050327">
    <property type="entry name" value="Proton-linked_MCT"/>
</dbReference>
<keyword evidence="4" id="KW-0812">Transmembrane</keyword>